<protein>
    <recommendedName>
        <fullName evidence="3">Dicarboxylate transport</fullName>
    </recommendedName>
</protein>
<dbReference type="Proteomes" id="UP000254575">
    <property type="component" value="Unassembled WGS sequence"/>
</dbReference>
<accession>A0A380MZQ3</accession>
<dbReference type="EMBL" id="UHIA01000004">
    <property type="protein sequence ID" value="SUO98040.1"/>
    <property type="molecule type" value="Genomic_DNA"/>
</dbReference>
<dbReference type="AlphaFoldDB" id="A0A380MZQ3"/>
<proteinExistence type="predicted"/>
<sequence>MRTAIFFSRLVHNIGMKTPFLLSFCLSFLCAWTLEIDIGNARIGDSRSENIRIRANSTNGRDWQISAQAPQLKHPQGNWQQLRAETWLHYKNGQFSLSRPRFSAQAEKNALYFSAPQHIALRQKLDLAPLSLHISRQAQASPFLQLDWHHQQRELQLVKKNLNIAELNALLAFLHLPPLPPLDGDISLKLLLKQKRDIWQLSGDIDLRIRNWHSPDHLQAVENLSASLNISMQYQPEQGWQGHLRAHIPQGETLFQGLYLNFKQAPLQLESDWQYRKETLSLKNLRANDGQLHIAGGLSYNSRTQQLEQLSLQQFSGAAQALYQHYLKPYLGTDSLFADSDWQGSFYASGDWHRNSGLRNSVLVLHRFGITDRQERFRFPSIDGQIGQSGESRLDIAAATWRKLPLGASKLRFLWQDKSIKLLEPWRIPILNGALVINDIRADRDRQHLLNISLDPIDLAELNRALELPVFQGDISAELPEVRLSSNSLVLKRPVHLNVFGGHILISDLRIEKIFSNQAQLYFSLGLNMIDLQRLTSAFGIAEIRGRVSGFITDVVLANWRPIAFDASIMTDEDNPGERRISHEAVQLLTQIGGSSAAIGQFVRILSSFPYEKLGFSATLRGDLLTIEGVEKHPDGGFYLVKGSGLPHLDIIGHQRRSSYRELSARIKAALNSDEPTIE</sequence>
<evidence type="ECO:0000313" key="2">
    <source>
        <dbReference type="Proteomes" id="UP000254575"/>
    </source>
</evidence>
<evidence type="ECO:0000313" key="1">
    <source>
        <dbReference type="EMBL" id="SUO98040.1"/>
    </source>
</evidence>
<reference evidence="1 2" key="1">
    <citation type="submission" date="2018-06" db="EMBL/GenBank/DDBJ databases">
        <authorList>
            <consortium name="Pathogen Informatics"/>
            <person name="Doyle S."/>
        </authorList>
    </citation>
    <scope>NUCLEOTIDE SEQUENCE [LARGE SCALE GENOMIC DNA]</scope>
    <source>
        <strain evidence="1 2">NCTC10717</strain>
    </source>
</reference>
<organism evidence="1 2">
    <name type="scientific">Suttonella indologenes</name>
    <dbReference type="NCBI Taxonomy" id="13276"/>
    <lineage>
        <taxon>Bacteria</taxon>
        <taxon>Pseudomonadati</taxon>
        <taxon>Pseudomonadota</taxon>
        <taxon>Gammaproteobacteria</taxon>
        <taxon>Cardiobacteriales</taxon>
        <taxon>Cardiobacteriaceae</taxon>
        <taxon>Suttonella</taxon>
    </lineage>
</organism>
<name>A0A380MZQ3_9GAMM</name>
<evidence type="ECO:0008006" key="3">
    <source>
        <dbReference type="Google" id="ProtNLM"/>
    </source>
</evidence>
<keyword evidence="2" id="KW-1185">Reference proteome</keyword>
<gene>
    <name evidence="1" type="ORF">NCTC10717_01779</name>
</gene>